<name>A0A074ZPA9_AURSE</name>
<dbReference type="RefSeq" id="XP_013348616.1">
    <property type="nucleotide sequence ID" value="XM_013493162.1"/>
</dbReference>
<dbReference type="InParanoid" id="A0A074ZPA9"/>
<dbReference type="Gene3D" id="3.40.50.360">
    <property type="match status" value="1"/>
</dbReference>
<dbReference type="Pfam" id="PF03358">
    <property type="entry name" value="FMN_red"/>
    <property type="match status" value="1"/>
</dbReference>
<dbReference type="GeneID" id="25365040"/>
<keyword evidence="3" id="KW-1185">Reference proteome</keyword>
<dbReference type="GO" id="GO:0016491">
    <property type="term" value="F:oxidoreductase activity"/>
    <property type="evidence" value="ECO:0007669"/>
    <property type="project" value="InterPro"/>
</dbReference>
<dbReference type="OrthoDB" id="4407678at2759"/>
<evidence type="ECO:0000259" key="1">
    <source>
        <dbReference type="Pfam" id="PF03358"/>
    </source>
</evidence>
<gene>
    <name evidence="2" type="ORF">AUEXF2481DRAFT_34312</name>
</gene>
<proteinExistence type="predicted"/>
<evidence type="ECO:0000313" key="3">
    <source>
        <dbReference type="Proteomes" id="UP000030641"/>
    </source>
</evidence>
<evidence type="ECO:0000313" key="2">
    <source>
        <dbReference type="EMBL" id="KER00127.1"/>
    </source>
</evidence>
<protein>
    <recommendedName>
        <fullName evidence="1">NADPH-dependent FMN reductase-like domain-containing protein</fullName>
    </recommendedName>
</protein>
<organism evidence="2 3">
    <name type="scientific">Aureobasidium subglaciale (strain EXF-2481)</name>
    <name type="common">Aureobasidium pullulans var. subglaciale</name>
    <dbReference type="NCBI Taxonomy" id="1043005"/>
    <lineage>
        <taxon>Eukaryota</taxon>
        <taxon>Fungi</taxon>
        <taxon>Dikarya</taxon>
        <taxon>Ascomycota</taxon>
        <taxon>Pezizomycotina</taxon>
        <taxon>Dothideomycetes</taxon>
        <taxon>Dothideomycetidae</taxon>
        <taxon>Dothideales</taxon>
        <taxon>Saccotheciaceae</taxon>
        <taxon>Aureobasidium</taxon>
    </lineage>
</organism>
<dbReference type="OMA" id="VVDMYLA"/>
<accession>A0A074ZPA9</accession>
<dbReference type="Proteomes" id="UP000030641">
    <property type="component" value="Unassembled WGS sequence"/>
</dbReference>
<dbReference type="InterPro" id="IPR005025">
    <property type="entry name" value="FMN_Rdtase-like_dom"/>
</dbReference>
<dbReference type="InterPro" id="IPR029039">
    <property type="entry name" value="Flavoprotein-like_sf"/>
</dbReference>
<dbReference type="EMBL" id="KL584749">
    <property type="protein sequence ID" value="KER00127.1"/>
    <property type="molecule type" value="Genomic_DNA"/>
</dbReference>
<dbReference type="AlphaFoldDB" id="A0A074ZPA9"/>
<sequence>MHILGLANGTPSGNSEILLKAALTAATESDSTITTSWIHVPSISIPTNPVPLDSPVGFDLASKLNVASNNAPDDRAAVREAILDADAILVSTPTYSHQPLGTLKLLMDRIGGPALDVTFGKTFNPDKLDPRLSKPRVLAFIAVGGSSTPDQFTMVLPSLHLLFYALHARIVDQFIGQDLGTSGAVCLHDDLISRAQRMGKNLASEIGKAYDDAQYLGDKEDGACPHCHLAKIELLPEHGKNAIGCTTCGTRGSMTVNHDGDILPAWEEESQWSCLTWAGKLQHAKDIMSWAKRDAPRKAEVKEGQENWKAVHVQQLILPSQSM</sequence>
<reference evidence="2 3" key="1">
    <citation type="journal article" date="2014" name="BMC Genomics">
        <title>Genome sequencing of four Aureobasidium pullulans varieties: biotechnological potential, stress tolerance, and description of new species.</title>
        <authorList>
            <person name="Gostin Ar C."/>
            <person name="Ohm R.A."/>
            <person name="Kogej T."/>
            <person name="Sonjak S."/>
            <person name="Turk M."/>
            <person name="Zajc J."/>
            <person name="Zalar P."/>
            <person name="Grube M."/>
            <person name="Sun H."/>
            <person name="Han J."/>
            <person name="Sharma A."/>
            <person name="Chiniquy J."/>
            <person name="Ngan C.Y."/>
            <person name="Lipzen A."/>
            <person name="Barry K."/>
            <person name="Grigoriev I.V."/>
            <person name="Gunde-Cimerman N."/>
        </authorList>
    </citation>
    <scope>NUCLEOTIDE SEQUENCE [LARGE SCALE GENOMIC DNA]</scope>
    <source>
        <strain evidence="2 3">EXF-2481</strain>
    </source>
</reference>
<dbReference type="HOGENOM" id="CLU_050993_0_0_1"/>
<feature type="domain" description="NADPH-dependent FMN reductase-like" evidence="1">
    <location>
        <begin position="1"/>
        <end position="146"/>
    </location>
</feature>
<dbReference type="SUPFAM" id="SSF52218">
    <property type="entry name" value="Flavoproteins"/>
    <property type="match status" value="1"/>
</dbReference>